<organism evidence="1 2">
    <name type="scientific">Alishewanella jeotgali KCTC 22429</name>
    <dbReference type="NCBI Taxonomy" id="1129374"/>
    <lineage>
        <taxon>Bacteria</taxon>
        <taxon>Pseudomonadati</taxon>
        <taxon>Pseudomonadota</taxon>
        <taxon>Gammaproteobacteria</taxon>
        <taxon>Alteromonadales</taxon>
        <taxon>Alteromonadaceae</taxon>
        <taxon>Alishewanella</taxon>
    </lineage>
</organism>
<accession>H3ZBJ4</accession>
<protein>
    <submittedName>
        <fullName evidence="1">Uncharacterized protein</fullName>
    </submittedName>
</protein>
<dbReference type="AlphaFoldDB" id="H3ZBJ4"/>
<dbReference type="EMBL" id="AHTH01000005">
    <property type="protein sequence ID" value="EHR42308.1"/>
    <property type="molecule type" value="Genomic_DNA"/>
</dbReference>
<proteinExistence type="predicted"/>
<dbReference type="STRING" id="1129374.AJE_03496"/>
<gene>
    <name evidence="1" type="ORF">AJE_03496</name>
</gene>
<name>H3ZBJ4_9ALTE</name>
<dbReference type="Proteomes" id="UP000012046">
    <property type="component" value="Unassembled WGS sequence"/>
</dbReference>
<dbReference type="PATRIC" id="fig|1129374.4.peg.706"/>
<reference evidence="1 2" key="1">
    <citation type="journal article" date="2012" name="J. Bacteriol.">
        <title>Genome Sequence of Extracellular-Protease-Producing Alishewanella jeotgali Isolated from Traditional Korean Fermented Seafood.</title>
        <authorList>
            <person name="Jung J."/>
            <person name="Chun J."/>
            <person name="Park W."/>
        </authorList>
    </citation>
    <scope>NUCLEOTIDE SEQUENCE [LARGE SCALE GENOMIC DNA]</scope>
    <source>
        <strain evidence="1 2">KCTC 22429</strain>
    </source>
</reference>
<comment type="caution">
    <text evidence="1">The sequence shown here is derived from an EMBL/GenBank/DDBJ whole genome shotgun (WGS) entry which is preliminary data.</text>
</comment>
<evidence type="ECO:0000313" key="2">
    <source>
        <dbReference type="Proteomes" id="UP000012046"/>
    </source>
</evidence>
<evidence type="ECO:0000313" key="1">
    <source>
        <dbReference type="EMBL" id="EHR42308.1"/>
    </source>
</evidence>
<sequence>MEVVHLGTEGYLLFQRWLDAPNCLLLNQFSLQNMRHFISSSFNNQDSQVLVFQIGPSFSSRFETTAPKDQWLSIIRSLGLTVLKTARLAAHIMFDDNRFNLIAAHWSKYCPYKDGSDILSPNIYAVEVTKATSVFPVLSNDRHIVGYSSDSAQPAGSFAIYYLVHFFQDLVFLRGLVSRWGSKAVKVIVNNSNFAFHHLMIVQKFLNNHCISSVNLPDFDRNRLLPGDLLFTSTLGPQSPMHFSCSRLIEKARERRVVTVTLQHGITLPDVFCTMTEYTCVWNEQVAEEVKLRCHQVFRSKIFSVGNVKPVYCRSGKGLSEILGSWVQKFSKYVMVATNLHWANAHNVNSADVRSVLEEMSRKHPEILFFVRPHPEDCAVNYGSQFKNVLLIDDVITGLLDISVDQILVHCHLLLSTYSTLLYDAHRNNVPARVFGFNTEIGRDSHLYPELAGLQIVKNDVPLEIDTFFKGGGSLAPSGVNDMSFDESISVLFGVLGEPLTPLQSKELKRFDEYCRINVPDYGRTDFRTRLENNFVHGGLKHD</sequence>
<keyword evidence="2" id="KW-1185">Reference proteome</keyword>